<comment type="subcellular location">
    <subcellularLocation>
        <location evidence="1">Nucleus</location>
    </subcellularLocation>
</comment>
<dbReference type="Pfam" id="PF07967">
    <property type="entry name" value="zf-C3HC"/>
    <property type="match status" value="1"/>
</dbReference>
<evidence type="ECO:0000256" key="2">
    <source>
        <dbReference type="ARBA" id="ARBA00023242"/>
    </source>
</evidence>
<dbReference type="Proteomes" id="UP001162090">
    <property type="component" value="Chromosome 13"/>
</dbReference>
<sequence>MDDDKLDARLGSLRDSLRKKTKLTSRKSKDTLAQRVITKWRYRKKAYDGSSMLPERCKHRVQLFDDLVQERSSDFAGFQLHDSHAMLERICLIQNYTRLLLIEWDVRWVNPLTLASKGWKPYQGQSKSQAVFKCCCCHAIMSMQLSKNDDSTAGYNKKLNEKIWHSNVISNHLDQCPWKRNQFDVTKEYHLSSQTLVIDIERIYTDIEKITSKLEIFNLKRNSSRIFYYLTERKMQKLASFFNCNDYSLLGLLLLGYTKFEKEDLVQCTACFHRASVKRLENTDFNGHALWCRYYNKEQLSNMLLELIDEKDNATTRMDVGERLNKLEIVLQTL</sequence>
<dbReference type="AlphaFoldDB" id="A0AA35NL77"/>
<organism evidence="4 5">
    <name type="scientific">Saccharomyces uvarum</name>
    <name type="common">Yeast</name>
    <name type="synonym">Saccharomyces bayanus var. uvarum</name>
    <dbReference type="NCBI Taxonomy" id="230603"/>
    <lineage>
        <taxon>Eukaryota</taxon>
        <taxon>Fungi</taxon>
        <taxon>Dikarya</taxon>
        <taxon>Ascomycota</taxon>
        <taxon>Saccharomycotina</taxon>
        <taxon>Saccharomycetes</taxon>
        <taxon>Saccharomycetales</taxon>
        <taxon>Saccharomycetaceae</taxon>
        <taxon>Saccharomyces</taxon>
    </lineage>
</organism>
<protein>
    <recommendedName>
        <fullName evidence="3">C3HC-type domain-containing protein</fullName>
    </recommendedName>
</protein>
<dbReference type="InterPro" id="IPR012935">
    <property type="entry name" value="NuBaID_N"/>
</dbReference>
<name>A0AA35NL77_SACUV</name>
<evidence type="ECO:0000313" key="4">
    <source>
        <dbReference type="EMBL" id="CAI4047770.1"/>
    </source>
</evidence>
<feature type="domain" description="C3HC-type" evidence="3">
    <location>
        <begin position="109"/>
        <end position="214"/>
    </location>
</feature>
<evidence type="ECO:0000313" key="5">
    <source>
        <dbReference type="Proteomes" id="UP001162090"/>
    </source>
</evidence>
<evidence type="ECO:0000259" key="3">
    <source>
        <dbReference type="Pfam" id="PF07967"/>
    </source>
</evidence>
<gene>
    <name evidence="4" type="primary">SUVC13G0290</name>
    <name evidence="4" type="ORF">SUVC_13G0290</name>
</gene>
<reference evidence="4" key="1">
    <citation type="submission" date="2022-10" db="EMBL/GenBank/DDBJ databases">
        <authorList>
            <person name="Byrne P K."/>
        </authorList>
    </citation>
    <scope>NUCLEOTIDE SEQUENCE</scope>
    <source>
        <strain evidence="4">CBS7001</strain>
    </source>
</reference>
<dbReference type="GO" id="GO:0008270">
    <property type="term" value="F:zinc ion binding"/>
    <property type="evidence" value="ECO:0007669"/>
    <property type="project" value="InterPro"/>
</dbReference>
<proteinExistence type="predicted"/>
<dbReference type="GO" id="GO:0005634">
    <property type="term" value="C:nucleus"/>
    <property type="evidence" value="ECO:0007669"/>
    <property type="project" value="UniProtKB-SubCell"/>
</dbReference>
<evidence type="ECO:0000256" key="1">
    <source>
        <dbReference type="ARBA" id="ARBA00004123"/>
    </source>
</evidence>
<keyword evidence="2" id="KW-0539">Nucleus</keyword>
<dbReference type="EMBL" id="OX365924">
    <property type="protein sequence ID" value="CAI4047770.1"/>
    <property type="molecule type" value="Genomic_DNA"/>
</dbReference>
<accession>A0AA35NL77</accession>